<dbReference type="InterPro" id="IPR016181">
    <property type="entry name" value="Acyl_CoA_acyltransferase"/>
</dbReference>
<dbReference type="PANTHER" id="PTHR20905">
    <property type="entry name" value="N-ACETYLTRANSFERASE-RELATED"/>
    <property type="match status" value="1"/>
</dbReference>
<reference evidence="2" key="1">
    <citation type="submission" date="2025-08" db="UniProtKB">
        <authorList>
            <consortium name="RefSeq"/>
        </authorList>
    </citation>
    <scope>IDENTIFICATION</scope>
</reference>
<gene>
    <name evidence="2" type="primary">LOC103504930</name>
</gene>
<dbReference type="AlphaFoldDB" id="A0A3Q0IND9"/>
<proteinExistence type="predicted"/>
<dbReference type="PANTHER" id="PTHR20905:SF1">
    <property type="entry name" value="AT07410P-RELATED"/>
    <property type="match status" value="1"/>
</dbReference>
<keyword evidence="1" id="KW-1185">Reference proteome</keyword>
<dbReference type="GeneID" id="103504930"/>
<dbReference type="RefSeq" id="XP_026676173.1">
    <property type="nucleotide sequence ID" value="XM_026820372.1"/>
</dbReference>
<accession>A0A3Q0IND9</accession>
<dbReference type="Proteomes" id="UP000079169">
    <property type="component" value="Unplaced"/>
</dbReference>
<dbReference type="GO" id="GO:0008080">
    <property type="term" value="F:N-acetyltransferase activity"/>
    <property type="evidence" value="ECO:0007669"/>
    <property type="project" value="TreeGrafter"/>
</dbReference>
<dbReference type="Gene3D" id="3.40.630.30">
    <property type="match status" value="1"/>
</dbReference>
<protein>
    <submittedName>
        <fullName evidence="2">Uncharacterized protein LOC103504930 isoform X2</fullName>
    </submittedName>
</protein>
<evidence type="ECO:0000313" key="1">
    <source>
        <dbReference type="Proteomes" id="UP000079169"/>
    </source>
</evidence>
<organism evidence="1 2">
    <name type="scientific">Diaphorina citri</name>
    <name type="common">Asian citrus psyllid</name>
    <dbReference type="NCBI Taxonomy" id="121845"/>
    <lineage>
        <taxon>Eukaryota</taxon>
        <taxon>Metazoa</taxon>
        <taxon>Ecdysozoa</taxon>
        <taxon>Arthropoda</taxon>
        <taxon>Hexapoda</taxon>
        <taxon>Insecta</taxon>
        <taxon>Pterygota</taxon>
        <taxon>Neoptera</taxon>
        <taxon>Paraneoptera</taxon>
        <taxon>Hemiptera</taxon>
        <taxon>Sternorrhyncha</taxon>
        <taxon>Psylloidea</taxon>
        <taxon>Psyllidae</taxon>
        <taxon>Diaphorininae</taxon>
        <taxon>Diaphorina</taxon>
    </lineage>
</organism>
<name>A0A3Q0IND9_DIACI</name>
<sequence length="301" mass="33770">MLLGRSVGRIHSCTKHALVTARGDPNPIRCWRRTYTSRVKLEQFAKMSFVDYPPKPSGIPGIVLQRSGPQHLSQVQNLLRESFFKDEPLVTALGLAGKTDPDFIDEEAKLVLEQLSLLAIDERSDQIVAAAINRTVLPQEMTDWPKEIDQMKCPQTQKLARLWYTLSTKPNIFTTFKVATYFELTFLVTTKAARGKGLAQLLAQQSLLLARESQVPLAVIYCTNVASARIAEKLSMKLIGVHSIRDYIIRNEDFRNGAKTSTSLNDQISVYAITLGENMAGRQHLLSELVTQTRPDLESEK</sequence>
<evidence type="ECO:0000313" key="2">
    <source>
        <dbReference type="RefSeq" id="XP_026676173.1"/>
    </source>
</evidence>
<dbReference type="SUPFAM" id="SSF55729">
    <property type="entry name" value="Acyl-CoA N-acyltransferases (Nat)"/>
    <property type="match status" value="1"/>
</dbReference>